<dbReference type="SUPFAM" id="SSF54695">
    <property type="entry name" value="POZ domain"/>
    <property type="match status" value="1"/>
</dbReference>
<feature type="compositionally biased region" description="Low complexity" evidence="1">
    <location>
        <begin position="471"/>
        <end position="537"/>
    </location>
</feature>
<dbReference type="CDD" id="cd18186">
    <property type="entry name" value="BTB_POZ_ZBTB_KLHL-like"/>
    <property type="match status" value="1"/>
</dbReference>
<dbReference type="InterPro" id="IPR011333">
    <property type="entry name" value="SKP1/BTB/POZ_sf"/>
</dbReference>
<evidence type="ECO:0000313" key="4">
    <source>
        <dbReference type="Proteomes" id="UP000193986"/>
    </source>
</evidence>
<accession>A0A1Y2B738</accession>
<reference evidence="3 4" key="1">
    <citation type="submission" date="2016-07" db="EMBL/GenBank/DDBJ databases">
        <title>Pervasive Adenine N6-methylation of Active Genes in Fungi.</title>
        <authorList>
            <consortium name="DOE Joint Genome Institute"/>
            <person name="Mondo S.J."/>
            <person name="Dannebaum R.O."/>
            <person name="Kuo R.C."/>
            <person name="Labutti K."/>
            <person name="Haridas S."/>
            <person name="Kuo A."/>
            <person name="Salamov A."/>
            <person name="Ahrendt S.R."/>
            <person name="Lipzen A."/>
            <person name="Sullivan W."/>
            <person name="Andreopoulos W.B."/>
            <person name="Clum A."/>
            <person name="Lindquist E."/>
            <person name="Daum C."/>
            <person name="Ramamoorthy G.K."/>
            <person name="Gryganskyi A."/>
            <person name="Culley D."/>
            <person name="Magnuson J.K."/>
            <person name="James T.Y."/>
            <person name="O'Malley M.A."/>
            <person name="Stajich J.E."/>
            <person name="Spatafora J.W."/>
            <person name="Visel A."/>
            <person name="Grigoriev I.V."/>
        </authorList>
    </citation>
    <scope>NUCLEOTIDE SEQUENCE [LARGE SCALE GENOMIC DNA]</scope>
    <source>
        <strain evidence="3 4">68-887.2</strain>
    </source>
</reference>
<dbReference type="EMBL" id="MCFC01000019">
    <property type="protein sequence ID" value="ORY30544.1"/>
    <property type="molecule type" value="Genomic_DNA"/>
</dbReference>
<comment type="caution">
    <text evidence="3">The sequence shown here is derived from an EMBL/GenBank/DDBJ whole genome shotgun (WGS) entry which is preliminary data.</text>
</comment>
<dbReference type="OrthoDB" id="288590at2759"/>
<organism evidence="3 4">
    <name type="scientific">Naematelia encephala</name>
    <dbReference type="NCBI Taxonomy" id="71784"/>
    <lineage>
        <taxon>Eukaryota</taxon>
        <taxon>Fungi</taxon>
        <taxon>Dikarya</taxon>
        <taxon>Basidiomycota</taxon>
        <taxon>Agaricomycotina</taxon>
        <taxon>Tremellomycetes</taxon>
        <taxon>Tremellales</taxon>
        <taxon>Naemateliaceae</taxon>
        <taxon>Naematelia</taxon>
    </lineage>
</organism>
<keyword evidence="4" id="KW-1185">Reference proteome</keyword>
<feature type="compositionally biased region" description="Polar residues" evidence="1">
    <location>
        <begin position="47"/>
        <end position="61"/>
    </location>
</feature>
<dbReference type="PANTHER" id="PTHR24413">
    <property type="entry name" value="SPECKLE-TYPE POZ PROTEIN"/>
    <property type="match status" value="1"/>
</dbReference>
<dbReference type="Gene3D" id="3.30.710.10">
    <property type="entry name" value="Potassium Channel Kv1.1, Chain A"/>
    <property type="match status" value="1"/>
</dbReference>
<feature type="compositionally biased region" description="Low complexity" evidence="1">
    <location>
        <begin position="444"/>
        <end position="454"/>
    </location>
</feature>
<dbReference type="PROSITE" id="PS50097">
    <property type="entry name" value="BTB"/>
    <property type="match status" value="1"/>
</dbReference>
<name>A0A1Y2B738_9TREE</name>
<proteinExistence type="predicted"/>
<sequence length="660" mass="72669">MTSPNTSPLRPSSLPSSSRSALLTFQPSRNTPTPTLSSSQRRRNNHNPHLSSSLIPSTSRMSYHPPNYPGMPRVRHRDHSQISFEWHIHAASWLQDHLDLMDTNEWAVDGQDTVDELPLDIRSGWLIGDGWYKLDLARTVPSDLNSEQDAEINAHSDYLSLFIGARGHETNEIDYTSNSSIFVGITPLCTPVGSKYAETRWVWSTMVDEWEFSVDQNHWEGRLPRLATIMADSEILAKDGFSICVQIGTCASEKAEFGLPGMWTVPRNMIDGLSGLLDSTTGDVRFVCLEHDTTSDKLTSSRKRVLYAHSQILKARGDYFADLLSLGFSEATTTPNTSTAMVRTTITVDDASFTTVYWMLKFLYTNHLVFAPDDDVRVLMGQLQLDRGEIVKLLAGGGGGLRGGEWEYKRLNVEGEIGEDMSELEMRDDFDARTVLSVSSVGTSASRRVSAVVSPTPAIPPTTNRRDSPNRARAGSASGASSTLSKTSRTSRTSSSATPTTSTSRSRLTPSTNPTSPSRSSSSIPKTTPTSTGSTSPKHLPLGRPQRHVPEPDPHPHPAPPPPPGSALAVYMLANRYRLDTLEALAKEHILAKMTGDNCMPMLFASYRYDTLHSDTLDFVVEHWPEVQGNPEFLRCIQEVSAGVWGETGGLVLHGLFQRL</sequence>
<gene>
    <name evidence="3" type="ORF">BCR39DRAFT_528627</name>
</gene>
<evidence type="ECO:0000259" key="2">
    <source>
        <dbReference type="PROSITE" id="PS50097"/>
    </source>
</evidence>
<dbReference type="Proteomes" id="UP000193986">
    <property type="component" value="Unassembled WGS sequence"/>
</dbReference>
<dbReference type="InterPro" id="IPR000210">
    <property type="entry name" value="BTB/POZ_dom"/>
</dbReference>
<evidence type="ECO:0000256" key="1">
    <source>
        <dbReference type="SAM" id="MobiDB-lite"/>
    </source>
</evidence>
<evidence type="ECO:0000313" key="3">
    <source>
        <dbReference type="EMBL" id="ORY30544.1"/>
    </source>
</evidence>
<dbReference type="AlphaFoldDB" id="A0A1Y2B738"/>
<dbReference type="Pfam" id="PF00651">
    <property type="entry name" value="BTB"/>
    <property type="match status" value="1"/>
</dbReference>
<feature type="compositionally biased region" description="Polar residues" evidence="1">
    <location>
        <begin position="25"/>
        <end position="39"/>
    </location>
</feature>
<dbReference type="InParanoid" id="A0A1Y2B738"/>
<feature type="region of interest" description="Disordered" evidence="1">
    <location>
        <begin position="444"/>
        <end position="565"/>
    </location>
</feature>
<feature type="region of interest" description="Disordered" evidence="1">
    <location>
        <begin position="1"/>
        <end position="73"/>
    </location>
</feature>
<protein>
    <recommendedName>
        <fullName evidence="2">BTB domain-containing protein</fullName>
    </recommendedName>
</protein>
<feature type="domain" description="BTB" evidence="2">
    <location>
        <begin position="295"/>
        <end position="372"/>
    </location>
</feature>
<feature type="compositionally biased region" description="Low complexity" evidence="1">
    <location>
        <begin position="1"/>
        <end position="24"/>
    </location>
</feature>
<dbReference type="STRING" id="71784.A0A1Y2B738"/>